<protein>
    <submittedName>
        <fullName evidence="3">Putative thioesterase</fullName>
        <ecNumber evidence="3">3.1.2.-</ecNumber>
    </submittedName>
</protein>
<evidence type="ECO:0000313" key="3">
    <source>
        <dbReference type="EMBL" id="STZ56675.1"/>
    </source>
</evidence>
<dbReference type="InterPro" id="IPR050563">
    <property type="entry name" value="4-hydroxybenzoyl-CoA_TE"/>
</dbReference>
<organism evidence="3 4">
    <name type="scientific">Mycolicibacterium tokaiense</name>
    <dbReference type="NCBI Taxonomy" id="39695"/>
    <lineage>
        <taxon>Bacteria</taxon>
        <taxon>Bacillati</taxon>
        <taxon>Actinomycetota</taxon>
        <taxon>Actinomycetes</taxon>
        <taxon>Mycobacteriales</taxon>
        <taxon>Mycobacteriaceae</taxon>
        <taxon>Mycolicibacterium</taxon>
    </lineage>
</organism>
<accession>A0A378T9X8</accession>
<dbReference type="Proteomes" id="UP000254978">
    <property type="component" value="Unassembled WGS sequence"/>
</dbReference>
<dbReference type="EMBL" id="UGQT01000001">
    <property type="protein sequence ID" value="STZ56675.1"/>
    <property type="molecule type" value="Genomic_DNA"/>
</dbReference>
<dbReference type="EC" id="3.1.2.-" evidence="3"/>
<dbReference type="RefSeq" id="WP_115277185.1">
    <property type="nucleotide sequence ID" value="NZ_AP022600.1"/>
</dbReference>
<reference evidence="3 4" key="1">
    <citation type="submission" date="2018-06" db="EMBL/GenBank/DDBJ databases">
        <authorList>
            <consortium name="Pathogen Informatics"/>
            <person name="Doyle S."/>
        </authorList>
    </citation>
    <scope>NUCLEOTIDE SEQUENCE [LARGE SCALE GENOMIC DNA]</scope>
    <source>
        <strain evidence="3 4">NCTC10821</strain>
    </source>
</reference>
<evidence type="ECO:0000256" key="1">
    <source>
        <dbReference type="ARBA" id="ARBA00005953"/>
    </source>
</evidence>
<dbReference type="AlphaFoldDB" id="A0A378T9X8"/>
<gene>
    <name evidence="3" type="primary">fadM_1</name>
    <name evidence="3" type="ORF">NCTC10821_00168</name>
</gene>
<evidence type="ECO:0000313" key="4">
    <source>
        <dbReference type="Proteomes" id="UP000254978"/>
    </source>
</evidence>
<dbReference type="GO" id="GO:0047617">
    <property type="term" value="F:fatty acyl-CoA hydrolase activity"/>
    <property type="evidence" value="ECO:0007669"/>
    <property type="project" value="TreeGrafter"/>
</dbReference>
<proteinExistence type="inferred from homology"/>
<keyword evidence="2 3" id="KW-0378">Hydrolase</keyword>
<dbReference type="InterPro" id="IPR006684">
    <property type="entry name" value="YbgC/YbaW"/>
</dbReference>
<name>A0A378T9X8_9MYCO</name>
<dbReference type="PIRSF" id="PIRSF003230">
    <property type="entry name" value="YbgC"/>
    <property type="match status" value="1"/>
</dbReference>
<dbReference type="InterPro" id="IPR029069">
    <property type="entry name" value="HotDog_dom_sf"/>
</dbReference>
<keyword evidence="4" id="KW-1185">Reference proteome</keyword>
<dbReference type="Pfam" id="PF13279">
    <property type="entry name" value="4HBT_2"/>
    <property type="match status" value="1"/>
</dbReference>
<dbReference type="SUPFAM" id="SSF54637">
    <property type="entry name" value="Thioesterase/thiol ester dehydrase-isomerase"/>
    <property type="match status" value="1"/>
</dbReference>
<dbReference type="OrthoDB" id="9799036at2"/>
<dbReference type="PANTHER" id="PTHR31793:SF27">
    <property type="entry name" value="NOVEL THIOESTERASE SUPERFAMILY DOMAIN AND SAPOSIN A-TYPE DOMAIN CONTAINING PROTEIN (0610012H03RIK)"/>
    <property type="match status" value="1"/>
</dbReference>
<dbReference type="CDD" id="cd00586">
    <property type="entry name" value="4HBT"/>
    <property type="match status" value="1"/>
</dbReference>
<dbReference type="Gene3D" id="3.10.129.10">
    <property type="entry name" value="Hotdog Thioesterase"/>
    <property type="match status" value="1"/>
</dbReference>
<sequence>MTAHHTMALRVRFSECDMQGRVFNSHYLTWVDMAHTDALSAVVGDYQALVAGGIDVVVAAAQLQFRRPAHYDDRLTVEATFRPPGNTSLQTEFSILRDGELLADCLMTHVCVETKTYGKQPWPQWVRDRISSAAASH</sequence>
<evidence type="ECO:0000256" key="2">
    <source>
        <dbReference type="ARBA" id="ARBA00022801"/>
    </source>
</evidence>
<dbReference type="PANTHER" id="PTHR31793">
    <property type="entry name" value="4-HYDROXYBENZOYL-COA THIOESTERASE FAMILY MEMBER"/>
    <property type="match status" value="1"/>
</dbReference>
<comment type="similarity">
    <text evidence="1">Belongs to the 4-hydroxybenzoyl-CoA thioesterase family.</text>
</comment>